<evidence type="ECO:0000259" key="4">
    <source>
        <dbReference type="PROSITE" id="PS01124"/>
    </source>
</evidence>
<evidence type="ECO:0000256" key="1">
    <source>
        <dbReference type="ARBA" id="ARBA00023015"/>
    </source>
</evidence>
<keyword evidence="1" id="KW-0805">Transcription regulation</keyword>
<gene>
    <name evidence="5" type="ORF">ISP25_06985</name>
</gene>
<dbReference type="RefSeq" id="WP_404612737.1">
    <property type="nucleotide sequence ID" value="NZ_JADIKK010000008.1"/>
</dbReference>
<dbReference type="InterPro" id="IPR018060">
    <property type="entry name" value="HTH_AraC"/>
</dbReference>
<dbReference type="SUPFAM" id="SSF52317">
    <property type="entry name" value="Class I glutamine amidotransferase-like"/>
    <property type="match status" value="1"/>
</dbReference>
<evidence type="ECO:0000313" key="5">
    <source>
        <dbReference type="EMBL" id="MFK2876806.1"/>
    </source>
</evidence>
<dbReference type="PANTHER" id="PTHR43130:SF11">
    <property type="entry name" value="TRANSCRIPTIONAL REGULATORY PROTEIN"/>
    <property type="match status" value="1"/>
</dbReference>
<dbReference type="SUPFAM" id="SSF46689">
    <property type="entry name" value="Homeodomain-like"/>
    <property type="match status" value="1"/>
</dbReference>
<organism evidence="5 6">
    <name type="scientific">Rhodanobacter hydrolyticus</name>
    <dbReference type="NCBI Taxonomy" id="2250595"/>
    <lineage>
        <taxon>Bacteria</taxon>
        <taxon>Pseudomonadati</taxon>
        <taxon>Pseudomonadota</taxon>
        <taxon>Gammaproteobacteria</taxon>
        <taxon>Lysobacterales</taxon>
        <taxon>Rhodanobacteraceae</taxon>
        <taxon>Rhodanobacter</taxon>
    </lineage>
</organism>
<dbReference type="Pfam" id="PF12833">
    <property type="entry name" value="HTH_18"/>
    <property type="match status" value="1"/>
</dbReference>
<protein>
    <submittedName>
        <fullName evidence="5">Helix-turn-helix domain-containing protein</fullName>
    </submittedName>
</protein>
<dbReference type="Proteomes" id="UP001620339">
    <property type="component" value="Unassembled WGS sequence"/>
</dbReference>
<dbReference type="InterPro" id="IPR018062">
    <property type="entry name" value="HTH_AraC-typ_CS"/>
</dbReference>
<dbReference type="InterPro" id="IPR002818">
    <property type="entry name" value="DJ-1/PfpI"/>
</dbReference>
<evidence type="ECO:0000256" key="2">
    <source>
        <dbReference type="ARBA" id="ARBA00023125"/>
    </source>
</evidence>
<evidence type="ECO:0000313" key="6">
    <source>
        <dbReference type="Proteomes" id="UP001620339"/>
    </source>
</evidence>
<dbReference type="PROSITE" id="PS01124">
    <property type="entry name" value="HTH_ARAC_FAMILY_2"/>
    <property type="match status" value="1"/>
</dbReference>
<dbReference type="SMART" id="SM00342">
    <property type="entry name" value="HTH_ARAC"/>
    <property type="match status" value="1"/>
</dbReference>
<dbReference type="InterPro" id="IPR052158">
    <property type="entry name" value="INH-QAR"/>
</dbReference>
<evidence type="ECO:0000256" key="3">
    <source>
        <dbReference type="ARBA" id="ARBA00023163"/>
    </source>
</evidence>
<dbReference type="PROSITE" id="PS00041">
    <property type="entry name" value="HTH_ARAC_FAMILY_1"/>
    <property type="match status" value="1"/>
</dbReference>
<reference evidence="5 6" key="1">
    <citation type="submission" date="2020-10" db="EMBL/GenBank/DDBJ databases">
        <title>Phylogeny of dyella-like bacteria.</title>
        <authorList>
            <person name="Fu J."/>
        </authorList>
    </citation>
    <scope>NUCLEOTIDE SEQUENCE [LARGE SCALE GENOMIC DNA]</scope>
    <source>
        <strain evidence="5 6">KACC 19113</strain>
    </source>
</reference>
<dbReference type="InterPro" id="IPR029062">
    <property type="entry name" value="Class_I_gatase-like"/>
</dbReference>
<dbReference type="Gene3D" id="3.40.50.880">
    <property type="match status" value="1"/>
</dbReference>
<feature type="domain" description="HTH araC/xylS-type" evidence="4">
    <location>
        <begin position="237"/>
        <end position="335"/>
    </location>
</feature>
<keyword evidence="2" id="KW-0238">DNA-binding</keyword>
<dbReference type="Pfam" id="PF01965">
    <property type="entry name" value="DJ-1_PfpI"/>
    <property type="match status" value="1"/>
</dbReference>
<dbReference type="EMBL" id="JADIKK010000008">
    <property type="protein sequence ID" value="MFK2876806.1"/>
    <property type="molecule type" value="Genomic_DNA"/>
</dbReference>
<dbReference type="InterPro" id="IPR009057">
    <property type="entry name" value="Homeodomain-like_sf"/>
</dbReference>
<accession>A0ABW8J3E0</accession>
<dbReference type="Gene3D" id="1.10.10.60">
    <property type="entry name" value="Homeodomain-like"/>
    <property type="match status" value="1"/>
</dbReference>
<proteinExistence type="predicted"/>
<dbReference type="PANTHER" id="PTHR43130">
    <property type="entry name" value="ARAC-FAMILY TRANSCRIPTIONAL REGULATOR"/>
    <property type="match status" value="1"/>
</dbReference>
<name>A0ABW8J3E0_9GAMM</name>
<sequence>MPNESATLGPPSPLEAAVRVAILAYDGCMGAEVLGLSDVLLVANRISAMRRPDAPAPFSVAIIGTHAGTVRLAGGAQLSVVAPAPFDLLVVPAFDFSGSEEITAALAALDAEKALIRRAAEQRKVASICGGSLLLADAGLLDGRQATTAWALAGEMARRYPRVEVLPDAVLVRAGEIVTSGAFTAYGDLALQLIRDCAGSSLARAVGRFSLIDQGPRSQAPYLDRRLGHKRKESFARAVGAWFEQRLAERYRLSALAASFNLSSRTLLRRFRAEAGCSPLDLLHDLRIEKAKLLLETTTLGVAQVAAEVGYLDVATFSRLFARHTQLTPATFRKRFQAVDVAVF</sequence>
<comment type="caution">
    <text evidence="5">The sequence shown here is derived from an EMBL/GenBank/DDBJ whole genome shotgun (WGS) entry which is preliminary data.</text>
</comment>
<keyword evidence="3" id="KW-0804">Transcription</keyword>
<keyword evidence="6" id="KW-1185">Reference proteome</keyword>